<accession>W2T3R5</accession>
<dbReference type="AlphaFoldDB" id="W2T3R5"/>
<dbReference type="Pfam" id="PF25359">
    <property type="entry name" value="PH_met_RdRP"/>
    <property type="match status" value="1"/>
</dbReference>
<organism evidence="2 3">
    <name type="scientific">Necator americanus</name>
    <name type="common">Human hookworm</name>
    <dbReference type="NCBI Taxonomy" id="51031"/>
    <lineage>
        <taxon>Eukaryota</taxon>
        <taxon>Metazoa</taxon>
        <taxon>Ecdysozoa</taxon>
        <taxon>Nematoda</taxon>
        <taxon>Chromadorea</taxon>
        <taxon>Rhabditida</taxon>
        <taxon>Rhabditina</taxon>
        <taxon>Rhabditomorpha</taxon>
        <taxon>Strongyloidea</taxon>
        <taxon>Ancylostomatidae</taxon>
        <taxon>Bunostominae</taxon>
        <taxon>Necator</taxon>
    </lineage>
</organism>
<sequence>MLGRTHRTMPLGEMELGRIKLEIPDPLDDLFPSKRGRLIIERFHEILDKYGFDFELPTPIVVRDSGCEQLVVVVYERKDGMKRVRWRTICRGRTANDVPHDLAIADSPIFAVEFESLQLVTLYEILSRFRMRSGVGIEFASYPAVREEDVSYDRSKYKDRPEWVKDIVKERKFSLTYLIECLISRGAVVKDQLLLDVATWRDFLTVVSCCYLRNRELPNTTILFTISSKMNVVIPLHRAALMQPHQHVVASGCHRVDTIASSAARVRLPIPASQPQCA</sequence>
<dbReference type="OrthoDB" id="6513042at2759"/>
<dbReference type="EMBL" id="KI660213">
    <property type="protein sequence ID" value="ETN76655.1"/>
    <property type="molecule type" value="Genomic_DNA"/>
</dbReference>
<dbReference type="Proteomes" id="UP000053676">
    <property type="component" value="Unassembled WGS sequence"/>
</dbReference>
<evidence type="ECO:0000313" key="3">
    <source>
        <dbReference type="Proteomes" id="UP000053676"/>
    </source>
</evidence>
<proteinExistence type="predicted"/>
<reference evidence="3" key="1">
    <citation type="journal article" date="2014" name="Nat. Genet.">
        <title>Genome of the human hookworm Necator americanus.</title>
        <authorList>
            <person name="Tang Y.T."/>
            <person name="Gao X."/>
            <person name="Rosa B.A."/>
            <person name="Abubucker S."/>
            <person name="Hallsworth-Pepin K."/>
            <person name="Martin J."/>
            <person name="Tyagi R."/>
            <person name="Heizer E."/>
            <person name="Zhang X."/>
            <person name="Bhonagiri-Palsikar V."/>
            <person name="Minx P."/>
            <person name="Warren W.C."/>
            <person name="Wang Q."/>
            <person name="Zhan B."/>
            <person name="Hotez P.J."/>
            <person name="Sternberg P.W."/>
            <person name="Dougall A."/>
            <person name="Gaze S.T."/>
            <person name="Mulvenna J."/>
            <person name="Sotillo J."/>
            <person name="Ranganathan S."/>
            <person name="Rabelo E.M."/>
            <person name="Wilson R.K."/>
            <person name="Felgner P.L."/>
            <person name="Bethony J."/>
            <person name="Hawdon J.M."/>
            <person name="Gasser R.B."/>
            <person name="Loukas A."/>
            <person name="Mitreva M."/>
        </authorList>
    </citation>
    <scope>NUCLEOTIDE SEQUENCE [LARGE SCALE GENOMIC DNA]</scope>
</reference>
<gene>
    <name evidence="2" type="ORF">NECAME_11507</name>
</gene>
<name>W2T3R5_NECAM</name>
<dbReference type="InterPro" id="IPR057493">
    <property type="entry name" value="PH_RdRP-assoc"/>
</dbReference>
<keyword evidence="3" id="KW-1185">Reference proteome</keyword>
<evidence type="ECO:0000313" key="2">
    <source>
        <dbReference type="EMBL" id="ETN76655.1"/>
    </source>
</evidence>
<evidence type="ECO:0000259" key="1">
    <source>
        <dbReference type="Pfam" id="PF25359"/>
    </source>
</evidence>
<protein>
    <recommendedName>
        <fullName evidence="1">PH-like domain-containing protein</fullName>
    </recommendedName>
</protein>
<dbReference type="KEGG" id="nai:NECAME_11507"/>
<feature type="domain" description="PH-like" evidence="1">
    <location>
        <begin position="48"/>
        <end position="144"/>
    </location>
</feature>